<proteinExistence type="predicted"/>
<evidence type="ECO:0000259" key="1">
    <source>
        <dbReference type="PROSITE" id="PS51819"/>
    </source>
</evidence>
<dbReference type="Pfam" id="PF00903">
    <property type="entry name" value="Glyoxalase"/>
    <property type="match status" value="1"/>
</dbReference>
<dbReference type="Gene3D" id="3.10.180.10">
    <property type="entry name" value="2,3-Dihydroxybiphenyl 1,2-Dioxygenase, domain 1"/>
    <property type="match status" value="1"/>
</dbReference>
<reference evidence="2 3" key="1">
    <citation type="journal article" date="2016" name="J. Biotechnol.">
        <title>First complete genome sequence of a species in the genus Microterricola, an extremophilic cold active enzyme producing bacterial strain ERGS5:02 isolated from Sikkim Himalaya.</title>
        <authorList>
            <person name="Himanshu"/>
            <person name="Swarnkar M.K."/>
            <person name="Singh D."/>
            <person name="Kumar R."/>
        </authorList>
    </citation>
    <scope>NUCLEOTIDE SEQUENCE [LARGE SCALE GENOMIC DNA]</scope>
    <source>
        <strain evidence="2 3">ERGS5:02</strain>
    </source>
</reference>
<organism evidence="2 3">
    <name type="scientific">Microterricola viridarii</name>
    <dbReference type="NCBI Taxonomy" id="412690"/>
    <lineage>
        <taxon>Bacteria</taxon>
        <taxon>Bacillati</taxon>
        <taxon>Actinomycetota</taxon>
        <taxon>Actinomycetes</taxon>
        <taxon>Micrococcales</taxon>
        <taxon>Microbacteriaceae</taxon>
        <taxon>Microterricola</taxon>
    </lineage>
</organism>
<dbReference type="KEGG" id="mvd:AWU67_10540"/>
<keyword evidence="3" id="KW-1185">Reference proteome</keyword>
<evidence type="ECO:0000313" key="2">
    <source>
        <dbReference type="EMBL" id="AMB59230.1"/>
    </source>
</evidence>
<dbReference type="PROSITE" id="PS51819">
    <property type="entry name" value="VOC"/>
    <property type="match status" value="1"/>
</dbReference>
<dbReference type="InterPro" id="IPR029068">
    <property type="entry name" value="Glyas_Bleomycin-R_OHBP_Dase"/>
</dbReference>
<dbReference type="OrthoDB" id="9804907at2"/>
<gene>
    <name evidence="2" type="ORF">AWU67_10540</name>
</gene>
<dbReference type="SUPFAM" id="SSF54593">
    <property type="entry name" value="Glyoxalase/Bleomycin resistance protein/Dihydroxybiphenyl dioxygenase"/>
    <property type="match status" value="1"/>
</dbReference>
<protein>
    <recommendedName>
        <fullName evidence="1">VOC domain-containing protein</fullName>
    </recommendedName>
</protein>
<dbReference type="InterPro" id="IPR037523">
    <property type="entry name" value="VOC_core"/>
</dbReference>
<dbReference type="InterPro" id="IPR004360">
    <property type="entry name" value="Glyas_Fos-R_dOase_dom"/>
</dbReference>
<accession>A0A0X8E2G0</accession>
<name>A0A0X8E2G0_9MICO</name>
<sequence length="130" mass="13714">MTLKSQAAFSGFAVRDVPAAHSFYADVLGLSVSEEMGGLRIKFPGGANGPFDGVFAYPKPDHEPAGFTILNLVVSDIDGAVDDLEAAGVSMLHYDGFEQDERGVARDPRGPAIAWFTDPSGNVLAVLQSD</sequence>
<reference evidence="3" key="2">
    <citation type="submission" date="2016-01" db="EMBL/GenBank/DDBJ databases">
        <title>First complete genome sequence of a species in the genus Microterricola, an extremophilic cold active enzyme producing strain ERGS5:02 isolated from Sikkim Himalaya.</title>
        <authorList>
            <person name="Kumar R."/>
            <person name="Singh D."/>
            <person name="Swarnkar M.K."/>
        </authorList>
    </citation>
    <scope>NUCLEOTIDE SEQUENCE [LARGE SCALE GENOMIC DNA]</scope>
    <source>
        <strain evidence="3">ERGS5:02</strain>
    </source>
</reference>
<dbReference type="Proteomes" id="UP000058305">
    <property type="component" value="Chromosome"/>
</dbReference>
<dbReference type="EMBL" id="CP014145">
    <property type="protein sequence ID" value="AMB59230.1"/>
    <property type="molecule type" value="Genomic_DNA"/>
</dbReference>
<dbReference type="RefSeq" id="WP_067228674.1">
    <property type="nucleotide sequence ID" value="NZ_CP014145.1"/>
</dbReference>
<feature type="domain" description="VOC" evidence="1">
    <location>
        <begin position="6"/>
        <end position="129"/>
    </location>
</feature>
<dbReference type="AlphaFoldDB" id="A0A0X8E2G0"/>
<evidence type="ECO:0000313" key="3">
    <source>
        <dbReference type="Proteomes" id="UP000058305"/>
    </source>
</evidence>